<evidence type="ECO:0000313" key="1">
    <source>
        <dbReference type="EMBL" id="KAH3735825.1"/>
    </source>
</evidence>
<proteinExistence type="predicted"/>
<reference evidence="1" key="1">
    <citation type="journal article" date="2019" name="bioRxiv">
        <title>The Genome of the Zebra Mussel, Dreissena polymorpha: A Resource for Invasive Species Research.</title>
        <authorList>
            <person name="McCartney M.A."/>
            <person name="Auch B."/>
            <person name="Kono T."/>
            <person name="Mallez S."/>
            <person name="Zhang Y."/>
            <person name="Obille A."/>
            <person name="Becker A."/>
            <person name="Abrahante J.E."/>
            <person name="Garbe J."/>
            <person name="Badalamenti J.P."/>
            <person name="Herman A."/>
            <person name="Mangelson H."/>
            <person name="Liachko I."/>
            <person name="Sullivan S."/>
            <person name="Sone E.D."/>
            <person name="Koren S."/>
            <person name="Silverstein K.A.T."/>
            <person name="Beckman K.B."/>
            <person name="Gohl D.M."/>
        </authorList>
    </citation>
    <scope>NUCLEOTIDE SEQUENCE</scope>
    <source>
        <strain evidence="1">Duluth1</strain>
        <tissue evidence="1">Whole animal</tissue>
    </source>
</reference>
<evidence type="ECO:0000313" key="2">
    <source>
        <dbReference type="Proteomes" id="UP000828390"/>
    </source>
</evidence>
<dbReference type="Proteomes" id="UP000828390">
    <property type="component" value="Unassembled WGS sequence"/>
</dbReference>
<dbReference type="EMBL" id="JAIWYP010000011">
    <property type="protein sequence ID" value="KAH3735825.1"/>
    <property type="molecule type" value="Genomic_DNA"/>
</dbReference>
<gene>
    <name evidence="1" type="ORF">DPMN_042383</name>
</gene>
<accession>A0A9D4CZG0</accession>
<protein>
    <submittedName>
        <fullName evidence="1">Uncharacterized protein</fullName>
    </submittedName>
</protein>
<reference evidence="1" key="2">
    <citation type="submission" date="2020-11" db="EMBL/GenBank/DDBJ databases">
        <authorList>
            <person name="McCartney M.A."/>
            <person name="Auch B."/>
            <person name="Kono T."/>
            <person name="Mallez S."/>
            <person name="Becker A."/>
            <person name="Gohl D.M."/>
            <person name="Silverstein K.A.T."/>
            <person name="Koren S."/>
            <person name="Bechman K.B."/>
            <person name="Herman A."/>
            <person name="Abrahante J.E."/>
            <person name="Garbe J."/>
        </authorList>
    </citation>
    <scope>NUCLEOTIDE SEQUENCE</scope>
    <source>
        <strain evidence="1">Duluth1</strain>
        <tissue evidence="1">Whole animal</tissue>
    </source>
</reference>
<sequence>MSRLEHITEGADIAAAQVTSRIDDLEREHDILRADLVYIKSQSMRNNIVFTDVPEVDKETPEITESVLRKHIIEALNIAKETADTIKFERAHKEERAKGKRSWIAYEALYVDGRPVRDYGHDGEEIIIISWNVTDLTDCKKSNPSFVNSLSEHDICLMYESWTNRTSDIDLSGYLYSHFF</sequence>
<comment type="caution">
    <text evidence="1">The sequence shown here is derived from an EMBL/GenBank/DDBJ whole genome shotgun (WGS) entry which is preliminary data.</text>
</comment>
<keyword evidence="2" id="KW-1185">Reference proteome</keyword>
<name>A0A9D4CZG0_DREPO</name>
<organism evidence="1 2">
    <name type="scientific">Dreissena polymorpha</name>
    <name type="common">Zebra mussel</name>
    <name type="synonym">Mytilus polymorpha</name>
    <dbReference type="NCBI Taxonomy" id="45954"/>
    <lineage>
        <taxon>Eukaryota</taxon>
        <taxon>Metazoa</taxon>
        <taxon>Spiralia</taxon>
        <taxon>Lophotrochozoa</taxon>
        <taxon>Mollusca</taxon>
        <taxon>Bivalvia</taxon>
        <taxon>Autobranchia</taxon>
        <taxon>Heteroconchia</taxon>
        <taxon>Euheterodonta</taxon>
        <taxon>Imparidentia</taxon>
        <taxon>Neoheterodontei</taxon>
        <taxon>Myida</taxon>
        <taxon>Dreissenoidea</taxon>
        <taxon>Dreissenidae</taxon>
        <taxon>Dreissena</taxon>
    </lineage>
</organism>
<dbReference type="AlphaFoldDB" id="A0A9D4CZG0"/>